<proteinExistence type="predicted"/>
<comment type="caution">
    <text evidence="2">The sequence shown here is derived from an EMBL/GenBank/DDBJ whole genome shotgun (WGS) entry which is preliminary data.</text>
</comment>
<dbReference type="EMBL" id="MLQS01000001">
    <property type="protein sequence ID" value="OIJ21416.1"/>
    <property type="molecule type" value="Genomic_DNA"/>
</dbReference>
<dbReference type="Proteomes" id="UP000180057">
    <property type="component" value="Unassembled WGS sequence"/>
</dbReference>
<accession>A0A1S2M9Y2</accession>
<keyword evidence="1" id="KW-1133">Transmembrane helix</keyword>
<protein>
    <submittedName>
        <fullName evidence="2">Uncharacterized protein</fullName>
    </submittedName>
</protein>
<evidence type="ECO:0000313" key="3">
    <source>
        <dbReference type="Proteomes" id="UP000180057"/>
    </source>
</evidence>
<dbReference type="AlphaFoldDB" id="A0A1S2M9Y2"/>
<sequence>MIDRLQYDNVPLGFNEKDVISKIKNEAISFLRLDVYYFKQLAMRAGFYLGGKVRFLADTEALILLILIIFLFKRTPGSLFH</sequence>
<organism evidence="2 3">
    <name type="scientific">Anaerobacillus alkalidiazotrophicus</name>
    <dbReference type="NCBI Taxonomy" id="472963"/>
    <lineage>
        <taxon>Bacteria</taxon>
        <taxon>Bacillati</taxon>
        <taxon>Bacillota</taxon>
        <taxon>Bacilli</taxon>
        <taxon>Bacillales</taxon>
        <taxon>Bacillaceae</taxon>
        <taxon>Anaerobacillus</taxon>
    </lineage>
</organism>
<keyword evidence="3" id="KW-1185">Reference proteome</keyword>
<evidence type="ECO:0000256" key="1">
    <source>
        <dbReference type="SAM" id="Phobius"/>
    </source>
</evidence>
<feature type="transmembrane region" description="Helical" evidence="1">
    <location>
        <begin position="53"/>
        <end position="72"/>
    </location>
</feature>
<keyword evidence="1" id="KW-0812">Transmembrane</keyword>
<name>A0A1S2M9Y2_9BACI</name>
<gene>
    <name evidence="2" type="ORF">BKP45_01170</name>
</gene>
<reference evidence="2 3" key="1">
    <citation type="submission" date="2016-10" db="EMBL/GenBank/DDBJ databases">
        <title>Draft genome sequences of four alkaliphilic bacteria belonging to the Anaerobacillus genus.</title>
        <authorList>
            <person name="Bassil N.M."/>
            <person name="Lloyd J.R."/>
        </authorList>
    </citation>
    <scope>NUCLEOTIDE SEQUENCE [LARGE SCALE GENOMIC DNA]</scope>
    <source>
        <strain evidence="2 3">DSM 22531</strain>
    </source>
</reference>
<evidence type="ECO:0000313" key="2">
    <source>
        <dbReference type="EMBL" id="OIJ21416.1"/>
    </source>
</evidence>
<keyword evidence="1" id="KW-0472">Membrane</keyword>